<keyword evidence="1" id="KW-0732">Signal</keyword>
<accession>A0AAE4CWD8</accession>
<feature type="signal peptide" evidence="1">
    <location>
        <begin position="1"/>
        <end position="31"/>
    </location>
</feature>
<feature type="chain" id="PRO_5042183194" description="DUF11 domain-containing protein" evidence="1">
    <location>
        <begin position="32"/>
        <end position="456"/>
    </location>
</feature>
<comment type="caution">
    <text evidence="2">The sequence shown here is derived from an EMBL/GenBank/DDBJ whole genome shotgun (WGS) entry which is preliminary data.</text>
</comment>
<gene>
    <name evidence="2" type="ORF">J2S44_003949</name>
</gene>
<evidence type="ECO:0000313" key="3">
    <source>
        <dbReference type="Proteomes" id="UP001183629"/>
    </source>
</evidence>
<reference evidence="2 3" key="1">
    <citation type="submission" date="2023-07" db="EMBL/GenBank/DDBJ databases">
        <title>Sequencing the genomes of 1000 actinobacteria strains.</title>
        <authorList>
            <person name="Klenk H.-P."/>
        </authorList>
    </citation>
    <scope>NUCLEOTIDE SEQUENCE [LARGE SCALE GENOMIC DNA]</scope>
    <source>
        <strain evidence="2 3">DSM 44711</strain>
    </source>
</reference>
<evidence type="ECO:0008006" key="4">
    <source>
        <dbReference type="Google" id="ProtNLM"/>
    </source>
</evidence>
<evidence type="ECO:0000313" key="2">
    <source>
        <dbReference type="EMBL" id="MDR7323699.1"/>
    </source>
</evidence>
<proteinExistence type="predicted"/>
<sequence>MRHLTVRTVLAGLATTLATAVLCLPGSPASAAVPGLDLTFDQLTLTTGSTPVAQEVRLRGDQGASARNVVLTFNTADLDGVATIVPDVVLGGWWGCDDAGTLITCAWTRTGPYSFNGYSDPLFDLIVTPAADAAPGAGGTLAYTVTADGSTAGGTSRISVSEGVDLAIPDTGDVTGTVPRGGTFQAAVGVSNPGTRTVHGTVLVLDLSAGLRLAGNHSNCHVPADDSFPYAYCEFDQDVLPGAVHRTWVPLGVDSSVRAPSTIYSSLNWYTPVDWTVTRSRWGGADATFVPGTGAVLSLAGAPASTVERAQTDTVWADTTHNLVIRVTGSNPVNFAAVGASVPGTIGVPHEIQVGLRNAGSVRYDSADGELGLYADVRFPSGVTVTAADENCEPVAPGEYRCVHPESRFPAGAQQLFGFELVIDVPTTDVPGTVTMLSLKVADGDAADDVAEIRFL</sequence>
<protein>
    <recommendedName>
        <fullName evidence="4">DUF11 domain-containing protein</fullName>
    </recommendedName>
</protein>
<dbReference type="Proteomes" id="UP001183629">
    <property type="component" value="Unassembled WGS sequence"/>
</dbReference>
<dbReference type="EMBL" id="JAVDYC010000001">
    <property type="protein sequence ID" value="MDR7323699.1"/>
    <property type="molecule type" value="Genomic_DNA"/>
</dbReference>
<name>A0AAE4CWD8_9ACTN</name>
<organism evidence="2 3">
    <name type="scientific">Catenuloplanes niger</name>
    <dbReference type="NCBI Taxonomy" id="587534"/>
    <lineage>
        <taxon>Bacteria</taxon>
        <taxon>Bacillati</taxon>
        <taxon>Actinomycetota</taxon>
        <taxon>Actinomycetes</taxon>
        <taxon>Micromonosporales</taxon>
        <taxon>Micromonosporaceae</taxon>
        <taxon>Catenuloplanes</taxon>
    </lineage>
</organism>
<dbReference type="AlphaFoldDB" id="A0AAE4CWD8"/>
<evidence type="ECO:0000256" key="1">
    <source>
        <dbReference type="SAM" id="SignalP"/>
    </source>
</evidence>
<dbReference type="RefSeq" id="WP_310416017.1">
    <property type="nucleotide sequence ID" value="NZ_JAVDYC010000001.1"/>
</dbReference>
<keyword evidence="3" id="KW-1185">Reference proteome</keyword>